<keyword evidence="7" id="KW-0560">Oxidoreductase</keyword>
<dbReference type="STRING" id="721133.SAMN05216176_1112"/>
<dbReference type="SUPFAM" id="SSF51395">
    <property type="entry name" value="FMN-linked oxidoreductases"/>
    <property type="match status" value="1"/>
</dbReference>
<dbReference type="Proteomes" id="UP000007374">
    <property type="component" value="Unassembled WGS sequence"/>
</dbReference>
<keyword evidence="4" id="KW-0285">Flavoprotein</keyword>
<dbReference type="InterPro" id="IPR051793">
    <property type="entry name" value="NADH:flavin_oxidoreductase"/>
</dbReference>
<comment type="cofactor">
    <cofactor evidence="1">
        <name>FMN</name>
        <dbReference type="ChEBI" id="CHEBI:58210"/>
    </cofactor>
</comment>
<dbReference type="SUPFAM" id="SSF51905">
    <property type="entry name" value="FAD/NAD(P)-binding domain"/>
    <property type="match status" value="1"/>
</dbReference>
<dbReference type="Gene3D" id="3.20.20.70">
    <property type="entry name" value="Aldolase class I"/>
    <property type="match status" value="1"/>
</dbReference>
<dbReference type="InterPro" id="IPR001155">
    <property type="entry name" value="OxRdtase_FMN_N"/>
</dbReference>
<dbReference type="GO" id="GO:0051536">
    <property type="term" value="F:iron-sulfur cluster binding"/>
    <property type="evidence" value="ECO:0007669"/>
    <property type="project" value="UniProtKB-KW"/>
</dbReference>
<evidence type="ECO:0000259" key="10">
    <source>
        <dbReference type="Pfam" id="PF00724"/>
    </source>
</evidence>
<dbReference type="Gene3D" id="3.40.50.720">
    <property type="entry name" value="NAD(P)-binding Rossmann-like Domain"/>
    <property type="match status" value="1"/>
</dbReference>
<feature type="domain" description="NADH:flavin oxidoreductase/NADH oxidase N-terminal" evidence="10">
    <location>
        <begin position="39"/>
        <end position="374"/>
    </location>
</feature>
<evidence type="ECO:0000256" key="7">
    <source>
        <dbReference type="ARBA" id="ARBA00023002"/>
    </source>
</evidence>
<keyword evidence="5" id="KW-0288">FMN</keyword>
<evidence type="ECO:0000256" key="9">
    <source>
        <dbReference type="ARBA" id="ARBA00023014"/>
    </source>
</evidence>
<evidence type="ECO:0000256" key="6">
    <source>
        <dbReference type="ARBA" id="ARBA00022723"/>
    </source>
</evidence>
<dbReference type="GO" id="GO:0008670">
    <property type="term" value="F:2,4-dienoyl-CoA reductase (NADPH) activity"/>
    <property type="evidence" value="ECO:0007669"/>
    <property type="project" value="TreeGrafter"/>
</dbReference>
<evidence type="ECO:0000256" key="1">
    <source>
        <dbReference type="ARBA" id="ARBA00001917"/>
    </source>
</evidence>
<gene>
    <name evidence="11" type="ORF">NA8A_16521</name>
</gene>
<keyword evidence="9" id="KW-0411">Iron-sulfur</keyword>
<dbReference type="eggNOG" id="COG1902">
    <property type="taxonomic scope" value="Bacteria"/>
</dbReference>
<sequence length="706" mass="77199">MPAARGRIRSREGWCLAEIRQETEMNTPQPTTIISKDPLLQPLRIKGLTLRNRIMSTSHACGLEVGGMPDEAYQRYHEEKARGGLALSMFGGSSNVDIDSPNIFRQLNVGTDAIIPHFQRFSERMHAEGAALMCQISHLGRRGDPYAGDRLTTIGPSPVRETLHRSIPKEMDEHDIDRVVNAYALAARRCKEGGLDGIETLAGGHLIGQFLSPATNRRTDRFGGSLENRLRFALMVHEAIRRAVGDDFLVGMRFVVDEGPDGAMSFEECIKAALILKDAGAVDFFNAIYGTMDTTRALAEENMPGMGSPLAPWVRPVGAFRQEVGLPVFHAARIADAASARYAVSEGMLDMAGMTRAQIADPHLVNKLASGREAEIRPCVGATHCQSPYRPSCLHNVATGREMTLRHTIRRTDGPARKVVIVGGGPAGLEAARVSAERGHQVLLYEAGSELGGQIRVGATGSWRRDLIGIVEWREAELARLGVAVHTNSYMEGEDIVALEPDVVVMATGGLPLMDLSEGGDLCLNSWDVLTGQVRLQGDVLVYDGTGRHPGPLAAELAREAGLDVAFVSIDAQLSEELTYAERLRWKKRFLQLGVRPVFESRLLSVQRHDNRLLARFVNEISRELTEISVDHVIVEQGSIPMDDVYFSLRGRASNDGVSDLQAMVHATRQPGLRAEGFELHRIGDAVSSRNIHAAMLDAMRICVAL</sequence>
<dbReference type="PRINTS" id="PR00411">
    <property type="entry name" value="PNDRDTASEI"/>
</dbReference>
<dbReference type="PATRIC" id="fig|1231190.3.peg.3418"/>
<dbReference type="InterPro" id="IPR013785">
    <property type="entry name" value="Aldolase_TIM"/>
</dbReference>
<protein>
    <submittedName>
        <fullName evidence="11">NADH:flavin oxidoreductase</fullName>
    </submittedName>
</protein>
<evidence type="ECO:0000256" key="4">
    <source>
        <dbReference type="ARBA" id="ARBA00022630"/>
    </source>
</evidence>
<evidence type="ECO:0000313" key="12">
    <source>
        <dbReference type="Proteomes" id="UP000007374"/>
    </source>
</evidence>
<dbReference type="GO" id="GO:0046872">
    <property type="term" value="F:metal ion binding"/>
    <property type="evidence" value="ECO:0007669"/>
    <property type="project" value="UniProtKB-KW"/>
</dbReference>
<dbReference type="GO" id="GO:0010181">
    <property type="term" value="F:FMN binding"/>
    <property type="evidence" value="ECO:0007669"/>
    <property type="project" value="InterPro"/>
</dbReference>
<evidence type="ECO:0000256" key="3">
    <source>
        <dbReference type="ARBA" id="ARBA00011048"/>
    </source>
</evidence>
<dbReference type="EMBL" id="AMSI01000011">
    <property type="protein sequence ID" value="EKF41474.1"/>
    <property type="molecule type" value="Genomic_DNA"/>
</dbReference>
<dbReference type="eggNOG" id="COG0446">
    <property type="taxonomic scope" value="Bacteria"/>
</dbReference>
<dbReference type="CDD" id="cd04734">
    <property type="entry name" value="OYE_like_3_FMN"/>
    <property type="match status" value="1"/>
</dbReference>
<organism evidence="11 12">
    <name type="scientific">Nitratireductor indicus C115</name>
    <dbReference type="NCBI Taxonomy" id="1231190"/>
    <lineage>
        <taxon>Bacteria</taxon>
        <taxon>Pseudomonadati</taxon>
        <taxon>Pseudomonadota</taxon>
        <taxon>Alphaproteobacteria</taxon>
        <taxon>Hyphomicrobiales</taxon>
        <taxon>Phyllobacteriaceae</taxon>
        <taxon>Nitratireductor</taxon>
    </lineage>
</organism>
<evidence type="ECO:0000256" key="8">
    <source>
        <dbReference type="ARBA" id="ARBA00023004"/>
    </source>
</evidence>
<evidence type="ECO:0000256" key="5">
    <source>
        <dbReference type="ARBA" id="ARBA00022643"/>
    </source>
</evidence>
<proteinExistence type="inferred from homology"/>
<dbReference type="Gene3D" id="3.50.50.60">
    <property type="entry name" value="FAD/NAD(P)-binding domain"/>
    <property type="match status" value="1"/>
</dbReference>
<name>K2NUD9_9HYPH</name>
<evidence type="ECO:0000313" key="11">
    <source>
        <dbReference type="EMBL" id="EKF41474.1"/>
    </source>
</evidence>
<dbReference type="PANTHER" id="PTHR42917:SF2">
    <property type="entry name" value="2,4-DIENOYL-COA REDUCTASE [(2E)-ENOYL-COA-PRODUCING]"/>
    <property type="match status" value="1"/>
</dbReference>
<dbReference type="Pfam" id="PF13450">
    <property type="entry name" value="NAD_binding_8"/>
    <property type="match status" value="1"/>
</dbReference>
<dbReference type="AlphaFoldDB" id="K2NUD9"/>
<comment type="caution">
    <text evidence="11">The sequence shown here is derived from an EMBL/GenBank/DDBJ whole genome shotgun (WGS) entry which is preliminary data.</text>
</comment>
<comment type="similarity">
    <text evidence="3">In the N-terminal section; belongs to the NADH:flavin oxidoreductase/NADH oxidase family.</text>
</comment>
<dbReference type="Pfam" id="PF00724">
    <property type="entry name" value="Oxidored_FMN"/>
    <property type="match status" value="1"/>
</dbReference>
<accession>K2NUD9</accession>
<dbReference type="PRINTS" id="PR00368">
    <property type="entry name" value="FADPNR"/>
</dbReference>
<dbReference type="PANTHER" id="PTHR42917">
    <property type="entry name" value="2,4-DIENOYL-COA REDUCTASE"/>
    <property type="match status" value="1"/>
</dbReference>
<comment type="cofactor">
    <cofactor evidence="2">
        <name>[4Fe-4S] cluster</name>
        <dbReference type="ChEBI" id="CHEBI:49883"/>
    </cofactor>
</comment>
<keyword evidence="6" id="KW-0479">Metal-binding</keyword>
<dbReference type="InterPro" id="IPR036188">
    <property type="entry name" value="FAD/NAD-bd_sf"/>
</dbReference>
<evidence type="ECO:0000256" key="2">
    <source>
        <dbReference type="ARBA" id="ARBA00001966"/>
    </source>
</evidence>
<keyword evidence="8" id="KW-0408">Iron</keyword>
<dbReference type="GO" id="GO:0033543">
    <property type="term" value="P:fatty acid beta-oxidation, unsaturated, even number, reductase/isomerase pathway"/>
    <property type="evidence" value="ECO:0007669"/>
    <property type="project" value="TreeGrafter"/>
</dbReference>
<keyword evidence="12" id="KW-1185">Reference proteome</keyword>
<reference evidence="11 12" key="1">
    <citation type="journal article" date="2012" name="J. Bacteriol.">
        <title>Genome Sequence of Nitratireductor indicus Type Strain C115.</title>
        <authorList>
            <person name="Lai Q."/>
            <person name="Li G."/>
            <person name="Yu Z."/>
            <person name="Shao Z."/>
        </authorList>
    </citation>
    <scope>NUCLEOTIDE SEQUENCE [LARGE SCALE GENOMIC DNA]</scope>
    <source>
        <strain evidence="11 12">C115</strain>
    </source>
</reference>